<reference evidence="3" key="1">
    <citation type="journal article" date="2020" name="mSystems">
        <title>Genome- and Community-Level Interaction Insights into Carbon Utilization and Element Cycling Functions of Hydrothermarchaeota in Hydrothermal Sediment.</title>
        <authorList>
            <person name="Zhou Z."/>
            <person name="Liu Y."/>
            <person name="Xu W."/>
            <person name="Pan J."/>
            <person name="Luo Z.H."/>
            <person name="Li M."/>
        </authorList>
    </citation>
    <scope>NUCLEOTIDE SEQUENCE [LARGE SCALE GENOMIC DNA]</scope>
    <source>
        <strain evidence="3">SpSt-258</strain>
    </source>
</reference>
<dbReference type="GO" id="GO:0016757">
    <property type="term" value="F:glycosyltransferase activity"/>
    <property type="evidence" value="ECO:0007669"/>
    <property type="project" value="InterPro"/>
</dbReference>
<keyword evidence="3" id="KW-0808">Transferase</keyword>
<protein>
    <submittedName>
        <fullName evidence="3">Glycosyltransferase</fullName>
    </submittedName>
</protein>
<dbReference type="EMBL" id="DSKY01000021">
    <property type="protein sequence ID" value="HDY59606.1"/>
    <property type="molecule type" value="Genomic_DNA"/>
</dbReference>
<dbReference type="PANTHER" id="PTHR12526">
    <property type="entry name" value="GLYCOSYLTRANSFERASE"/>
    <property type="match status" value="1"/>
</dbReference>
<organism evidence="3">
    <name type="scientific">candidate division WOR-3 bacterium</name>
    <dbReference type="NCBI Taxonomy" id="2052148"/>
    <lineage>
        <taxon>Bacteria</taxon>
        <taxon>Bacteria division WOR-3</taxon>
    </lineage>
</organism>
<dbReference type="Pfam" id="PF00534">
    <property type="entry name" value="Glycos_transf_1"/>
    <property type="match status" value="1"/>
</dbReference>
<feature type="domain" description="Glycosyltransferase subfamily 4-like N-terminal" evidence="2">
    <location>
        <begin position="16"/>
        <end position="177"/>
    </location>
</feature>
<dbReference type="InterPro" id="IPR028098">
    <property type="entry name" value="Glyco_trans_4-like_N"/>
</dbReference>
<evidence type="ECO:0000313" key="3">
    <source>
        <dbReference type="EMBL" id="HDY59606.1"/>
    </source>
</evidence>
<dbReference type="Gene3D" id="3.40.50.2000">
    <property type="entry name" value="Glycogen Phosphorylase B"/>
    <property type="match status" value="2"/>
</dbReference>
<gene>
    <name evidence="3" type="ORF">ENP86_08665</name>
</gene>
<evidence type="ECO:0000259" key="1">
    <source>
        <dbReference type="Pfam" id="PF00534"/>
    </source>
</evidence>
<sequence>MPTILHVIAGFHQQGGGPIDSLQNLLPILSDLGCKITLVSSTYASSEDIAEIMRNVDLQIFPTQGPQWVAYSKQMRSFLMNYAKKFDIIHSHGLWQFPSWFASFVAKKFYIKHIITPNGHLDTWCLRHSYFRKKMALYFYQYRALKQAALLHGKSYDEIRCFKQLGLSGPFAMIPNGVAFDMIYTPPSAELALRKWPILKNRFVILSLGRIHFEKGFHIALRAFAHARSKRKDLLYVIAGPISDSSYYSYLKNITENLGITDSVVFLGPVYGKLKISLIDASTLFLAPSLQENFGTAIAESLARGKPVVTTNATPWQLINEYKCGWYVPVEADAIRVALTEAIVAGVTQCSTMGLRCKQLIYHKFNWRKIAYQMLDVYKWILNKGSPPACIIA</sequence>
<feature type="domain" description="Glycosyl transferase family 1" evidence="1">
    <location>
        <begin position="194"/>
        <end position="338"/>
    </location>
</feature>
<dbReference type="Pfam" id="PF13579">
    <property type="entry name" value="Glyco_trans_4_4"/>
    <property type="match status" value="1"/>
</dbReference>
<accession>A0A7V0Z6K0</accession>
<dbReference type="SUPFAM" id="SSF53756">
    <property type="entry name" value="UDP-Glycosyltransferase/glycogen phosphorylase"/>
    <property type="match status" value="1"/>
</dbReference>
<name>A0A7V0Z6K0_UNCW3</name>
<evidence type="ECO:0000259" key="2">
    <source>
        <dbReference type="Pfam" id="PF13579"/>
    </source>
</evidence>
<proteinExistence type="predicted"/>
<dbReference type="InterPro" id="IPR001296">
    <property type="entry name" value="Glyco_trans_1"/>
</dbReference>
<comment type="caution">
    <text evidence="3">The sequence shown here is derived from an EMBL/GenBank/DDBJ whole genome shotgun (WGS) entry which is preliminary data.</text>
</comment>
<dbReference type="AlphaFoldDB" id="A0A7V0Z6K0"/>